<accession>A0A4Z2J1T8</accession>
<dbReference type="EMBL" id="SRLO01000033">
    <property type="protein sequence ID" value="TNN83423.1"/>
    <property type="molecule type" value="Genomic_DNA"/>
</dbReference>
<protein>
    <submittedName>
        <fullName evidence="1">Uncharacterized protein</fullName>
    </submittedName>
</protein>
<name>A0A4Z2J1T8_9TELE</name>
<reference evidence="1 2" key="1">
    <citation type="submission" date="2019-03" db="EMBL/GenBank/DDBJ databases">
        <title>First draft genome of Liparis tanakae, snailfish: a comprehensive survey of snailfish specific genes.</title>
        <authorList>
            <person name="Kim W."/>
            <person name="Song I."/>
            <person name="Jeong J.-H."/>
            <person name="Kim D."/>
            <person name="Kim S."/>
            <person name="Ryu S."/>
            <person name="Song J.Y."/>
            <person name="Lee S.K."/>
        </authorList>
    </citation>
    <scope>NUCLEOTIDE SEQUENCE [LARGE SCALE GENOMIC DNA]</scope>
    <source>
        <tissue evidence="1">Muscle</tissue>
    </source>
</reference>
<proteinExistence type="predicted"/>
<organism evidence="1 2">
    <name type="scientific">Liparis tanakae</name>
    <name type="common">Tanaka's snailfish</name>
    <dbReference type="NCBI Taxonomy" id="230148"/>
    <lineage>
        <taxon>Eukaryota</taxon>
        <taxon>Metazoa</taxon>
        <taxon>Chordata</taxon>
        <taxon>Craniata</taxon>
        <taxon>Vertebrata</taxon>
        <taxon>Euteleostomi</taxon>
        <taxon>Actinopterygii</taxon>
        <taxon>Neopterygii</taxon>
        <taxon>Teleostei</taxon>
        <taxon>Neoteleostei</taxon>
        <taxon>Acanthomorphata</taxon>
        <taxon>Eupercaria</taxon>
        <taxon>Perciformes</taxon>
        <taxon>Cottioidei</taxon>
        <taxon>Cottales</taxon>
        <taxon>Liparidae</taxon>
        <taxon>Liparis</taxon>
    </lineage>
</organism>
<evidence type="ECO:0000313" key="1">
    <source>
        <dbReference type="EMBL" id="TNN83423.1"/>
    </source>
</evidence>
<comment type="caution">
    <text evidence="1">The sequence shown here is derived from an EMBL/GenBank/DDBJ whole genome shotgun (WGS) entry which is preliminary data.</text>
</comment>
<dbReference type="Proteomes" id="UP000314294">
    <property type="component" value="Unassembled WGS sequence"/>
</dbReference>
<gene>
    <name evidence="1" type="ORF">EYF80_006404</name>
</gene>
<dbReference type="AlphaFoldDB" id="A0A4Z2J1T8"/>
<evidence type="ECO:0000313" key="2">
    <source>
        <dbReference type="Proteomes" id="UP000314294"/>
    </source>
</evidence>
<sequence>MAAEAPITAKKGAYSGLSSEDILALFSGRHGYKADYLLPSFIFRFPPFCPTMSATAWSPVSSSLSSAGPQPTFTLRTKRSVVKPQLLSDSQ</sequence>
<keyword evidence="2" id="KW-1185">Reference proteome</keyword>